<dbReference type="SUPFAM" id="SSF103612">
    <property type="entry name" value="SBT domain"/>
    <property type="match status" value="1"/>
</dbReference>
<evidence type="ECO:0000313" key="9">
    <source>
        <dbReference type="Proteomes" id="UP001642360"/>
    </source>
</evidence>
<comment type="caution">
    <text evidence="8">The sequence shown here is derived from an EMBL/GenBank/DDBJ whole genome shotgun (WGS) entry which is preliminary data.</text>
</comment>
<protein>
    <recommendedName>
        <fullName evidence="7">SBP-type domain-containing protein</fullName>
    </recommendedName>
</protein>
<keyword evidence="3" id="KW-0862">Zinc</keyword>
<evidence type="ECO:0000256" key="4">
    <source>
        <dbReference type="PROSITE-ProRule" id="PRU00470"/>
    </source>
</evidence>
<keyword evidence="2 4" id="KW-0863">Zinc-finger</keyword>
<organism evidence="8 9">
    <name type="scientific">Ilex paraguariensis</name>
    <name type="common">yerba mate</name>
    <dbReference type="NCBI Taxonomy" id="185542"/>
    <lineage>
        <taxon>Eukaryota</taxon>
        <taxon>Viridiplantae</taxon>
        <taxon>Streptophyta</taxon>
        <taxon>Embryophyta</taxon>
        <taxon>Tracheophyta</taxon>
        <taxon>Spermatophyta</taxon>
        <taxon>Magnoliopsida</taxon>
        <taxon>eudicotyledons</taxon>
        <taxon>Gunneridae</taxon>
        <taxon>Pentapetalae</taxon>
        <taxon>asterids</taxon>
        <taxon>campanulids</taxon>
        <taxon>Aquifoliales</taxon>
        <taxon>Aquifoliaceae</taxon>
        <taxon>Ilex</taxon>
    </lineage>
</organism>
<evidence type="ECO:0000256" key="3">
    <source>
        <dbReference type="ARBA" id="ARBA00022833"/>
    </source>
</evidence>
<dbReference type="Gene3D" id="4.10.1100.10">
    <property type="entry name" value="Transcription factor, SBP-box domain"/>
    <property type="match status" value="1"/>
</dbReference>
<dbReference type="InterPro" id="IPR004333">
    <property type="entry name" value="SBP_dom"/>
</dbReference>
<dbReference type="PANTHER" id="PTHR31251">
    <property type="entry name" value="SQUAMOSA PROMOTER-BINDING-LIKE PROTEIN 4"/>
    <property type="match status" value="1"/>
</dbReference>
<evidence type="ECO:0000256" key="5">
    <source>
        <dbReference type="SAM" id="MobiDB-lite"/>
    </source>
</evidence>
<feature type="domain" description="SBP-type" evidence="7">
    <location>
        <begin position="116"/>
        <end position="193"/>
    </location>
</feature>
<dbReference type="AlphaFoldDB" id="A0ABC8SY93"/>
<keyword evidence="6" id="KW-0472">Membrane</keyword>
<name>A0ABC8SY93_9AQUA</name>
<dbReference type="EMBL" id="CAUOFW020003758">
    <property type="protein sequence ID" value="CAK9161905.1"/>
    <property type="molecule type" value="Genomic_DNA"/>
</dbReference>
<dbReference type="Proteomes" id="UP001642360">
    <property type="component" value="Unassembled WGS sequence"/>
</dbReference>
<evidence type="ECO:0000313" key="8">
    <source>
        <dbReference type="EMBL" id="CAK9161905.1"/>
    </source>
</evidence>
<feature type="compositionally biased region" description="Basic residues" evidence="5">
    <location>
        <begin position="183"/>
        <end position="193"/>
    </location>
</feature>
<sequence>MDDVVPQPVIEGLSNSLFDWSDFLDFNIDDQLSISFDSDHPLEIPLVSEPPPISPIPVSSPDNLERVRKRDPRLTCSNFLAGKIPCSCPEMDAKLEEEEGGSGKKRARTVRVSAATARCQVPGCEADITELKGYHRRHRVCLRCANASTVVLDGQNKRYCQQCGKFHILSDFDEGKRSCRRKLERHNNRRRRKSTDSKGTAELEPQPVLSAEEVGCDDETGKDSICLVSQIEERETLVESEGHILTLDSAHCSQNIQSDSGVSFVASGEAQIDGGKDNAKFTHSPSYCDNRTAFSSACPTGRISFKLYDWNPAEFPRRLRHQIFMWLASMPVELEGYIRPGCVILTMFIAMPKFMWVKFLEDPKGSIHDFVVTPGNMLSGRNSFLIHLNNMIFRVMDDGISVMKVKVGEHTPKLHYIHPTCFEAGKPLEFVACGSNLLQPKSRFLVSFAGKYLACDLCVPPMSGKTADASTGGFTHQLVQLHVPHTEPDVFGPAFIEVENESGLSNFIPILIGDQEICSEMKIMQQKLDASVSSEESQFEDTSSSCQVCVSRQRKFSEFTLDIAWLLKKPASRNVQHILTASQIQRFNFLLSFLIQNESIAILERATYYMKLVMDSSLATGIAEADLSLLKKHMGNARDILCQTIQEKGGSKLDSSNLVQKGDCDQSFVKEVLSVVPVASRLEYALDCPTSAFLEDPKESIHDFVVTPGNMLSGRNSFLIHLNNMIFRVMDDGISVMKVKVGEHTPKLHYIHPTCFEAGKPLEFVACGSNLLQPKSRFLVSFAGKYLACDLCVPPMSGKTADASTGGFTHQLVQLHVPHTEPDVFGPAFIEVENESGLSNFIPILIGDQEICSEMKIMQQKLDASVSSEESQFEDTSSSCQVCVSRQRKFSEFTLDIAWLLKKPASRNVQHILTASQIQRFNFLLSFLIQNESIAILERATYYMKLVMDSSLATGIAEADLSLLKKHMGNARDILCQTIQEKGGSKLDSSNLVQKGDCDQSFVKEVLSVVPVASRDMEVTHKCKLDAIVGLTSSDRSGTVPLLNEDFVMSINLVKEQPRKSYSHLFTNPILTSRPLIFVIAAAVCCGLCAVLLHPREVGKLATTIRRCLFDNS</sequence>
<evidence type="ECO:0000259" key="7">
    <source>
        <dbReference type="PROSITE" id="PS51141"/>
    </source>
</evidence>
<dbReference type="InterPro" id="IPR044817">
    <property type="entry name" value="SBP-like"/>
</dbReference>
<dbReference type="PROSITE" id="PS51141">
    <property type="entry name" value="ZF_SBP"/>
    <property type="match status" value="1"/>
</dbReference>
<evidence type="ECO:0000256" key="6">
    <source>
        <dbReference type="SAM" id="Phobius"/>
    </source>
</evidence>
<dbReference type="InterPro" id="IPR036893">
    <property type="entry name" value="SBP_sf"/>
</dbReference>
<feature type="transmembrane region" description="Helical" evidence="6">
    <location>
        <begin position="1075"/>
        <end position="1093"/>
    </location>
</feature>
<keyword evidence="1" id="KW-0479">Metal-binding</keyword>
<reference evidence="8 9" key="1">
    <citation type="submission" date="2024-02" db="EMBL/GenBank/DDBJ databases">
        <authorList>
            <person name="Vignale AGUSTIN F."/>
            <person name="Sosa J E."/>
            <person name="Modenutti C."/>
        </authorList>
    </citation>
    <scope>NUCLEOTIDE SEQUENCE [LARGE SCALE GENOMIC DNA]</scope>
</reference>
<gene>
    <name evidence="8" type="ORF">ILEXP_LOCUS30731</name>
</gene>
<keyword evidence="9" id="KW-1185">Reference proteome</keyword>
<accession>A0ABC8SY93</accession>
<evidence type="ECO:0000256" key="2">
    <source>
        <dbReference type="ARBA" id="ARBA00022771"/>
    </source>
</evidence>
<dbReference type="GO" id="GO:0008270">
    <property type="term" value="F:zinc ion binding"/>
    <property type="evidence" value="ECO:0007669"/>
    <property type="project" value="UniProtKB-KW"/>
</dbReference>
<proteinExistence type="predicted"/>
<dbReference type="PANTHER" id="PTHR31251:SF108">
    <property type="entry name" value="SQUAMOSA PROMOTER-BINDING-LIKE PROTEIN 7"/>
    <property type="match status" value="1"/>
</dbReference>
<evidence type="ECO:0000256" key="1">
    <source>
        <dbReference type="ARBA" id="ARBA00022723"/>
    </source>
</evidence>
<dbReference type="Pfam" id="PF26102">
    <property type="entry name" value="Ig_SPL7"/>
    <property type="match status" value="2"/>
</dbReference>
<keyword evidence="6" id="KW-0812">Transmembrane</keyword>
<dbReference type="Pfam" id="PF03110">
    <property type="entry name" value="SBP"/>
    <property type="match status" value="1"/>
</dbReference>
<feature type="region of interest" description="Disordered" evidence="5">
    <location>
        <begin position="183"/>
        <end position="204"/>
    </location>
</feature>
<keyword evidence="6" id="KW-1133">Transmembrane helix</keyword>